<dbReference type="PANTHER" id="PTHR11695:SF294">
    <property type="entry name" value="RETICULON-4-INTERACTING PROTEIN 1, MITOCHONDRIAL"/>
    <property type="match status" value="1"/>
</dbReference>
<dbReference type="EMBL" id="JAQIZZ010000003">
    <property type="protein sequence ID" value="KAJ5546443.1"/>
    <property type="molecule type" value="Genomic_DNA"/>
</dbReference>
<dbReference type="AlphaFoldDB" id="A0AAD6D297"/>
<dbReference type="PANTHER" id="PTHR11695">
    <property type="entry name" value="ALCOHOL DEHYDROGENASE RELATED"/>
    <property type="match status" value="1"/>
</dbReference>
<feature type="domain" description="Enoyl reductase (ER)" evidence="1">
    <location>
        <begin position="27"/>
        <end position="328"/>
    </location>
</feature>
<dbReference type="SUPFAM" id="SSF51735">
    <property type="entry name" value="NAD(P)-binding Rossmann-fold domains"/>
    <property type="match status" value="1"/>
</dbReference>
<dbReference type="CDD" id="cd08267">
    <property type="entry name" value="MDR1"/>
    <property type="match status" value="1"/>
</dbReference>
<dbReference type="InterPro" id="IPR020843">
    <property type="entry name" value="ER"/>
</dbReference>
<proteinExistence type="predicted"/>
<comment type="caution">
    <text evidence="2">The sequence shown here is derived from an EMBL/GenBank/DDBJ whole genome shotgun (WGS) entry which is preliminary data.</text>
</comment>
<dbReference type="Gene3D" id="3.40.50.720">
    <property type="entry name" value="NAD(P)-binding Rossmann-like Domain"/>
    <property type="match status" value="1"/>
</dbReference>
<name>A0AAD6D297_9EURO</name>
<dbReference type="InterPro" id="IPR036291">
    <property type="entry name" value="NAD(P)-bd_dom_sf"/>
</dbReference>
<protein>
    <recommendedName>
        <fullName evidence="1">Enoyl reductase (ER) domain-containing protein</fullName>
    </recommendedName>
</protein>
<accession>A0AAD6D297</accession>
<dbReference type="SUPFAM" id="SSF50129">
    <property type="entry name" value="GroES-like"/>
    <property type="match status" value="1"/>
</dbReference>
<gene>
    <name evidence="2" type="ORF">N7494_004028</name>
</gene>
<dbReference type="Pfam" id="PF13602">
    <property type="entry name" value="ADH_zinc_N_2"/>
    <property type="match status" value="1"/>
</dbReference>
<dbReference type="SMART" id="SM00829">
    <property type="entry name" value="PKS_ER"/>
    <property type="match status" value="1"/>
</dbReference>
<evidence type="ECO:0000313" key="3">
    <source>
        <dbReference type="Proteomes" id="UP001220324"/>
    </source>
</evidence>
<evidence type="ECO:0000313" key="2">
    <source>
        <dbReference type="EMBL" id="KAJ5546443.1"/>
    </source>
</evidence>
<reference evidence="2 3" key="1">
    <citation type="journal article" date="2023" name="IMA Fungus">
        <title>Comparative genomic study of the Penicillium genus elucidates a diverse pangenome and 15 lateral gene transfer events.</title>
        <authorList>
            <person name="Petersen C."/>
            <person name="Sorensen T."/>
            <person name="Nielsen M.R."/>
            <person name="Sondergaard T.E."/>
            <person name="Sorensen J.L."/>
            <person name="Fitzpatrick D.A."/>
            <person name="Frisvad J.C."/>
            <person name="Nielsen K.L."/>
        </authorList>
    </citation>
    <scope>NUCLEOTIDE SEQUENCE [LARGE SCALE GENOMIC DNA]</scope>
    <source>
        <strain evidence="2 3">IBT 35679</strain>
    </source>
</reference>
<dbReference type="Proteomes" id="UP001220324">
    <property type="component" value="Unassembled WGS sequence"/>
</dbReference>
<dbReference type="InterPro" id="IPR050700">
    <property type="entry name" value="YIM1/Zinc_Alcohol_DH_Fams"/>
</dbReference>
<keyword evidence="3" id="KW-1185">Reference proteome</keyword>
<dbReference type="InterPro" id="IPR011032">
    <property type="entry name" value="GroES-like_sf"/>
</dbReference>
<sequence length="332" mass="35308">MSTDIPPTMPAWSYKTRGPVSKVLKYTTDFPTPSPSKLAPNEVLVKIAYTGFTPTASTLPAIIPPWIQKDGIAIPELEFSGTIVALGSSTIRPEIQLGTPVFGGTSLEILLRRGSGTLAGYCPCPVDQLSVVPAGMDLEHAVALAGNGVTAVQVVDAAGVKRGDKVFVNGGSGGAGSMILQVARDRVGKTGIVISSCSGGNVELVKSLGADEVIDYRQHDPLHEYLVKEHGETRFDAIVDKAQSANGSLFAFAWAMILNLALPAWLGGTPRRYQMVMGTPGVDVMARVKKLAEDGVLVPIIDSTWEMEDALKAYEKLHSQRARGKVIVKVQE</sequence>
<evidence type="ECO:0000259" key="1">
    <source>
        <dbReference type="SMART" id="SM00829"/>
    </source>
</evidence>
<dbReference type="GO" id="GO:0016491">
    <property type="term" value="F:oxidoreductase activity"/>
    <property type="evidence" value="ECO:0007669"/>
    <property type="project" value="InterPro"/>
</dbReference>
<dbReference type="Gene3D" id="3.90.180.10">
    <property type="entry name" value="Medium-chain alcohol dehydrogenases, catalytic domain"/>
    <property type="match status" value="1"/>
</dbReference>
<organism evidence="2 3">
    <name type="scientific">Penicillium frequentans</name>
    <dbReference type="NCBI Taxonomy" id="3151616"/>
    <lineage>
        <taxon>Eukaryota</taxon>
        <taxon>Fungi</taxon>
        <taxon>Dikarya</taxon>
        <taxon>Ascomycota</taxon>
        <taxon>Pezizomycotina</taxon>
        <taxon>Eurotiomycetes</taxon>
        <taxon>Eurotiomycetidae</taxon>
        <taxon>Eurotiales</taxon>
        <taxon>Aspergillaceae</taxon>
        <taxon>Penicillium</taxon>
    </lineage>
</organism>